<keyword evidence="5 11" id="KW-0812">Transmembrane</keyword>
<feature type="domain" description="PDZ" evidence="12">
    <location>
        <begin position="112"/>
        <end position="184"/>
    </location>
</feature>
<comment type="subcellular location">
    <subcellularLocation>
        <location evidence="2">Membrane</location>
        <topology evidence="2">Multi-pass membrane protein</topology>
    </subcellularLocation>
</comment>
<evidence type="ECO:0000256" key="1">
    <source>
        <dbReference type="ARBA" id="ARBA00001947"/>
    </source>
</evidence>
<name>A0A521G510_9BACT</name>
<comment type="similarity">
    <text evidence="3 11">Belongs to the peptidase M50B family.</text>
</comment>
<dbReference type="Gene3D" id="2.30.42.10">
    <property type="match status" value="1"/>
</dbReference>
<evidence type="ECO:0000256" key="6">
    <source>
        <dbReference type="ARBA" id="ARBA00022801"/>
    </source>
</evidence>
<dbReference type="CDD" id="cd23081">
    <property type="entry name" value="cpPDZ_EcRseP-like"/>
    <property type="match status" value="1"/>
</dbReference>
<dbReference type="GO" id="GO:0016020">
    <property type="term" value="C:membrane"/>
    <property type="evidence" value="ECO:0007669"/>
    <property type="project" value="UniProtKB-SubCell"/>
</dbReference>
<evidence type="ECO:0000313" key="14">
    <source>
        <dbReference type="Proteomes" id="UP000316238"/>
    </source>
</evidence>
<dbReference type="InterPro" id="IPR001478">
    <property type="entry name" value="PDZ"/>
</dbReference>
<reference evidence="13" key="1">
    <citation type="submission" date="2017-07" db="EMBL/GenBank/DDBJ databases">
        <title>The cable genome - Insights into the physiology and evolution of filamentous bacteria capable of sulfide oxidation via long distance electron transfer.</title>
        <authorList>
            <person name="Thorup C."/>
            <person name="Bjerg J.T."/>
            <person name="Schreiber L."/>
            <person name="Nielsen L.P."/>
            <person name="Kjeldsen K.U."/>
            <person name="Boesen T."/>
            <person name="Boggild A."/>
            <person name="Meysman F."/>
            <person name="Geelhoed J."/>
            <person name="Schramm A."/>
        </authorList>
    </citation>
    <scope>NUCLEOTIDE SEQUENCE [LARGE SCALE GENOMIC DNA]</scope>
    <source>
        <strain evidence="13">GS</strain>
    </source>
</reference>
<dbReference type="AlphaFoldDB" id="A0A521G510"/>
<dbReference type="CDD" id="cd06163">
    <property type="entry name" value="S2P-M50_PDZ_RseP-like"/>
    <property type="match status" value="1"/>
</dbReference>
<accession>A0A521G510</accession>
<dbReference type="SMART" id="SM00228">
    <property type="entry name" value="PDZ"/>
    <property type="match status" value="1"/>
</dbReference>
<gene>
    <name evidence="13" type="ORF">CDV28_102188</name>
</gene>
<evidence type="ECO:0000313" key="13">
    <source>
        <dbReference type="EMBL" id="TAA76060.1"/>
    </source>
</evidence>
<feature type="transmembrane region" description="Helical" evidence="11">
    <location>
        <begin position="6"/>
        <end position="25"/>
    </location>
</feature>
<evidence type="ECO:0000256" key="11">
    <source>
        <dbReference type="RuleBase" id="RU362031"/>
    </source>
</evidence>
<evidence type="ECO:0000256" key="5">
    <source>
        <dbReference type="ARBA" id="ARBA00022692"/>
    </source>
</evidence>
<comment type="cofactor">
    <cofactor evidence="1 11">
        <name>Zn(2+)</name>
        <dbReference type="ChEBI" id="CHEBI:29105"/>
    </cofactor>
</comment>
<dbReference type="InterPro" id="IPR008915">
    <property type="entry name" value="Peptidase_M50"/>
</dbReference>
<dbReference type="InterPro" id="IPR036034">
    <property type="entry name" value="PDZ_sf"/>
</dbReference>
<evidence type="ECO:0000256" key="4">
    <source>
        <dbReference type="ARBA" id="ARBA00022670"/>
    </source>
</evidence>
<dbReference type="EC" id="3.4.24.-" evidence="11"/>
<dbReference type="PANTHER" id="PTHR42837">
    <property type="entry name" value="REGULATOR OF SIGMA-E PROTEASE RSEP"/>
    <property type="match status" value="1"/>
</dbReference>
<sequence>MNAVLSFILVLGILIFVHELGHFLFSKLFKVRVLKFSLGFGNKLIGKQWGETEYLISAFPLGGYVKMYGEQPGEEVAEADKEVSFSHKTVGQRFWIVFGGPLFNLLFAVLVFWLMFVFAGMPDLVDTTKIGEVSVGSAAEKAGLLKGDLILTINDHKMTSWEQVSSSVKESGGKKMQLVVQRGKEVLTIEATPVRDKVKNIFGEPTEERYLLGMSRAEDVVYSKVSLLESVMLALEHTWSMIVLTVMGLVKMLQRIIPASELGGPIRIAEIAGEQFKAGWINLIHFTGLLSVNLGILNLLPIPILDGGHLVFLSIEAIRRKPMGEMALMRAQQVGMALLGTLMIFVFYNDIARLVQRWM</sequence>
<feature type="transmembrane region" description="Helical" evidence="11">
    <location>
        <begin position="231"/>
        <end position="250"/>
    </location>
</feature>
<proteinExistence type="inferred from homology"/>
<dbReference type="GO" id="GO:0004222">
    <property type="term" value="F:metalloendopeptidase activity"/>
    <property type="evidence" value="ECO:0007669"/>
    <property type="project" value="InterPro"/>
</dbReference>
<dbReference type="Pfam" id="PF17820">
    <property type="entry name" value="PDZ_6"/>
    <property type="match status" value="1"/>
</dbReference>
<keyword evidence="11" id="KW-0479">Metal-binding</keyword>
<organism evidence="13 14">
    <name type="scientific">Candidatus Electronema aureum</name>
    <dbReference type="NCBI Taxonomy" id="2005002"/>
    <lineage>
        <taxon>Bacteria</taxon>
        <taxon>Pseudomonadati</taxon>
        <taxon>Thermodesulfobacteriota</taxon>
        <taxon>Desulfobulbia</taxon>
        <taxon>Desulfobulbales</taxon>
        <taxon>Desulfobulbaceae</taxon>
        <taxon>Candidatus Electronema</taxon>
    </lineage>
</organism>
<dbReference type="PANTHER" id="PTHR42837:SF2">
    <property type="entry name" value="MEMBRANE METALLOPROTEASE ARASP2, CHLOROPLASTIC-RELATED"/>
    <property type="match status" value="1"/>
</dbReference>
<evidence type="ECO:0000256" key="7">
    <source>
        <dbReference type="ARBA" id="ARBA00022833"/>
    </source>
</evidence>
<dbReference type="InterPro" id="IPR041489">
    <property type="entry name" value="PDZ_6"/>
</dbReference>
<evidence type="ECO:0000256" key="8">
    <source>
        <dbReference type="ARBA" id="ARBA00022989"/>
    </source>
</evidence>
<feature type="transmembrane region" description="Helical" evidence="11">
    <location>
        <begin position="94"/>
        <end position="119"/>
    </location>
</feature>
<dbReference type="InterPro" id="IPR004387">
    <property type="entry name" value="Pept_M50_Zn"/>
</dbReference>
<keyword evidence="14" id="KW-1185">Reference proteome</keyword>
<protein>
    <recommendedName>
        <fullName evidence="11">Zinc metalloprotease</fullName>
        <ecNumber evidence="11">3.4.24.-</ecNumber>
    </recommendedName>
</protein>
<evidence type="ECO:0000256" key="9">
    <source>
        <dbReference type="ARBA" id="ARBA00023049"/>
    </source>
</evidence>
<dbReference type="NCBIfam" id="TIGR00054">
    <property type="entry name" value="RIP metalloprotease RseP"/>
    <property type="match status" value="1"/>
</dbReference>
<keyword evidence="8 11" id="KW-1133">Transmembrane helix</keyword>
<keyword evidence="10 11" id="KW-0472">Membrane</keyword>
<evidence type="ECO:0000256" key="3">
    <source>
        <dbReference type="ARBA" id="ARBA00007931"/>
    </source>
</evidence>
<comment type="caution">
    <text evidence="13">The sequence shown here is derived from an EMBL/GenBank/DDBJ whole genome shotgun (WGS) entry which is preliminary data.</text>
</comment>
<dbReference type="GO" id="GO:0006508">
    <property type="term" value="P:proteolysis"/>
    <property type="evidence" value="ECO:0007669"/>
    <property type="project" value="UniProtKB-KW"/>
</dbReference>
<evidence type="ECO:0000259" key="12">
    <source>
        <dbReference type="SMART" id="SM00228"/>
    </source>
</evidence>
<dbReference type="SUPFAM" id="SSF50156">
    <property type="entry name" value="PDZ domain-like"/>
    <property type="match status" value="1"/>
</dbReference>
<keyword evidence="4 13" id="KW-0645">Protease</keyword>
<evidence type="ECO:0000256" key="10">
    <source>
        <dbReference type="ARBA" id="ARBA00023136"/>
    </source>
</evidence>
<evidence type="ECO:0000256" key="2">
    <source>
        <dbReference type="ARBA" id="ARBA00004141"/>
    </source>
</evidence>
<keyword evidence="6 11" id="KW-0378">Hydrolase</keyword>
<keyword evidence="7 11" id="KW-0862">Zinc</keyword>
<dbReference type="EMBL" id="NQJD01000002">
    <property type="protein sequence ID" value="TAA76060.1"/>
    <property type="molecule type" value="Genomic_DNA"/>
</dbReference>
<keyword evidence="9 11" id="KW-0482">Metalloprotease</keyword>
<dbReference type="GO" id="GO:0046872">
    <property type="term" value="F:metal ion binding"/>
    <property type="evidence" value="ECO:0007669"/>
    <property type="project" value="UniProtKB-KW"/>
</dbReference>
<dbReference type="Pfam" id="PF02163">
    <property type="entry name" value="Peptidase_M50"/>
    <property type="match status" value="1"/>
</dbReference>
<dbReference type="Proteomes" id="UP000316238">
    <property type="component" value="Unassembled WGS sequence"/>
</dbReference>
<feature type="transmembrane region" description="Helical" evidence="11">
    <location>
        <begin position="327"/>
        <end position="348"/>
    </location>
</feature>